<accession>A0A9D8KF58</accession>
<dbReference type="InterPro" id="IPR042111">
    <property type="entry name" value="Adenylosuccinate_synth_dom3"/>
</dbReference>
<comment type="function">
    <text evidence="8">Plays an important role in the de novo pathway of purine nucleotide biosynthesis. Catalyzes the first committed step in the biosynthesis of AMP from IMP.</text>
</comment>
<dbReference type="InterPro" id="IPR018220">
    <property type="entry name" value="Adenylosuccin_syn_GTP-bd"/>
</dbReference>
<comment type="similarity">
    <text evidence="8 10">Belongs to the adenylosuccinate synthetase family.</text>
</comment>
<feature type="binding site" evidence="8">
    <location>
        <position position="13"/>
    </location>
    <ligand>
        <name>Mg(2+)</name>
        <dbReference type="ChEBI" id="CHEBI:18420"/>
    </ligand>
</feature>
<dbReference type="HAMAP" id="MF_00011">
    <property type="entry name" value="Adenylosucc_synth"/>
    <property type="match status" value="1"/>
</dbReference>
<feature type="binding site" evidence="8">
    <location>
        <begin position="300"/>
        <end position="306"/>
    </location>
    <ligand>
        <name>substrate</name>
    </ligand>
</feature>
<evidence type="ECO:0000256" key="1">
    <source>
        <dbReference type="ARBA" id="ARBA00011738"/>
    </source>
</evidence>
<dbReference type="Gene3D" id="3.40.440.10">
    <property type="entry name" value="Adenylosuccinate Synthetase, subunit A, domain 1"/>
    <property type="match status" value="1"/>
</dbReference>
<feature type="binding site" description="in other chain" evidence="8">
    <location>
        <position position="225"/>
    </location>
    <ligand>
        <name>IMP</name>
        <dbReference type="ChEBI" id="CHEBI:58053"/>
        <note>ligand shared between dimeric partners</note>
    </ligand>
</feature>
<feature type="binding site" evidence="8">
    <location>
        <position position="144"/>
    </location>
    <ligand>
        <name>IMP</name>
        <dbReference type="ChEBI" id="CHEBI:58053"/>
        <note>ligand shared between dimeric partners</note>
    </ligand>
</feature>
<dbReference type="NCBIfam" id="TIGR00184">
    <property type="entry name" value="purA"/>
    <property type="match status" value="1"/>
</dbReference>
<evidence type="ECO:0000256" key="8">
    <source>
        <dbReference type="HAMAP-Rule" id="MF_00011"/>
    </source>
</evidence>
<dbReference type="NCBIfam" id="NF002223">
    <property type="entry name" value="PRK01117.1"/>
    <property type="match status" value="1"/>
</dbReference>
<name>A0A9D8KF58_9DELT</name>
<dbReference type="Proteomes" id="UP000809273">
    <property type="component" value="Unassembled WGS sequence"/>
</dbReference>
<feature type="binding site" description="in other chain" evidence="8">
    <location>
        <begin position="13"/>
        <end position="16"/>
    </location>
    <ligand>
        <name>IMP</name>
        <dbReference type="ChEBI" id="CHEBI:58053"/>
        <note>ligand shared between dimeric partners</note>
    </ligand>
</feature>
<protein>
    <recommendedName>
        <fullName evidence="8 10">Adenylosuccinate synthetase</fullName>
        <shortName evidence="8">AMPSase</shortName>
        <shortName evidence="8">AdSS</shortName>
        <ecNumber evidence="8 10">6.3.4.4</ecNumber>
    </recommendedName>
    <alternativeName>
        <fullName evidence="8">IMP--aspartate ligase</fullName>
    </alternativeName>
</protein>
<dbReference type="PROSITE" id="PS00513">
    <property type="entry name" value="ADENYLOSUCCIN_SYN_2"/>
    <property type="match status" value="1"/>
</dbReference>
<reference evidence="11" key="1">
    <citation type="journal article" date="2021" name="Environ. Microbiol.">
        <title>Genomic characterization of three novel Desulfobacterota classes expand the metabolic and phylogenetic diversity of the phylum.</title>
        <authorList>
            <person name="Murphy C.L."/>
            <person name="Biggerstaff J."/>
            <person name="Eichhorn A."/>
            <person name="Ewing E."/>
            <person name="Shahan R."/>
            <person name="Soriano D."/>
            <person name="Stewart S."/>
            <person name="VanMol K."/>
            <person name="Walker R."/>
            <person name="Walters P."/>
            <person name="Elshahed M.S."/>
            <person name="Youssef N.H."/>
        </authorList>
    </citation>
    <scope>NUCLEOTIDE SEQUENCE</scope>
    <source>
        <strain evidence="11">Zod_Metabat.24</strain>
    </source>
</reference>
<comment type="subcellular location">
    <subcellularLocation>
        <location evidence="8">Cytoplasm</location>
    </subcellularLocation>
</comment>
<dbReference type="PROSITE" id="PS01266">
    <property type="entry name" value="ADENYLOSUCCIN_SYN_1"/>
    <property type="match status" value="1"/>
</dbReference>
<feature type="binding site" description="in other chain" evidence="8">
    <location>
        <position position="130"/>
    </location>
    <ligand>
        <name>IMP</name>
        <dbReference type="ChEBI" id="CHEBI:58053"/>
        <note>ligand shared between dimeric partners</note>
    </ligand>
</feature>
<evidence type="ECO:0000256" key="7">
    <source>
        <dbReference type="ARBA" id="ARBA00023134"/>
    </source>
</evidence>
<feature type="binding site" evidence="8">
    <location>
        <begin position="332"/>
        <end position="334"/>
    </location>
    <ligand>
        <name>GTP</name>
        <dbReference type="ChEBI" id="CHEBI:37565"/>
    </ligand>
</feature>
<dbReference type="SMART" id="SM00788">
    <property type="entry name" value="Adenylsucc_synt"/>
    <property type="match status" value="1"/>
</dbReference>
<feature type="binding site" description="in other chain" evidence="8">
    <location>
        <position position="304"/>
    </location>
    <ligand>
        <name>IMP</name>
        <dbReference type="ChEBI" id="CHEBI:58053"/>
        <note>ligand shared between dimeric partners</note>
    </ligand>
</feature>
<dbReference type="FunFam" id="3.90.170.10:FF:000001">
    <property type="entry name" value="Adenylosuccinate synthetase"/>
    <property type="match status" value="1"/>
</dbReference>
<feature type="binding site" description="in other chain" evidence="8">
    <location>
        <begin position="38"/>
        <end position="41"/>
    </location>
    <ligand>
        <name>IMP</name>
        <dbReference type="ChEBI" id="CHEBI:58053"/>
        <note>ligand shared between dimeric partners</note>
    </ligand>
</feature>
<dbReference type="AlphaFoldDB" id="A0A9D8KF58"/>
<evidence type="ECO:0000256" key="10">
    <source>
        <dbReference type="RuleBase" id="RU000520"/>
    </source>
</evidence>
<dbReference type="EMBL" id="JAFGIX010000032">
    <property type="protein sequence ID" value="MBN1572937.1"/>
    <property type="molecule type" value="Genomic_DNA"/>
</dbReference>
<evidence type="ECO:0000256" key="9">
    <source>
        <dbReference type="PROSITE-ProRule" id="PRU10134"/>
    </source>
</evidence>
<dbReference type="Pfam" id="PF00709">
    <property type="entry name" value="Adenylsucc_synt"/>
    <property type="match status" value="1"/>
</dbReference>
<keyword evidence="2 8" id="KW-0436">Ligase</keyword>
<dbReference type="Gene3D" id="3.90.170.10">
    <property type="entry name" value="Adenylosuccinate Synthetase, subunit A, domain 3"/>
    <property type="match status" value="1"/>
</dbReference>
<feature type="binding site" evidence="8">
    <location>
        <begin position="414"/>
        <end position="416"/>
    </location>
    <ligand>
        <name>GTP</name>
        <dbReference type="ChEBI" id="CHEBI:37565"/>
    </ligand>
</feature>
<feature type="binding site" evidence="8">
    <location>
        <position position="306"/>
    </location>
    <ligand>
        <name>GTP</name>
        <dbReference type="ChEBI" id="CHEBI:37565"/>
    </ligand>
</feature>
<evidence type="ECO:0000256" key="2">
    <source>
        <dbReference type="ARBA" id="ARBA00022598"/>
    </source>
</evidence>
<keyword evidence="3 8" id="KW-0479">Metal-binding</keyword>
<evidence type="ECO:0000313" key="12">
    <source>
        <dbReference type="Proteomes" id="UP000809273"/>
    </source>
</evidence>
<keyword evidence="4 8" id="KW-0547">Nucleotide-binding</keyword>
<feature type="binding site" evidence="8">
    <location>
        <position position="40"/>
    </location>
    <ligand>
        <name>Mg(2+)</name>
        <dbReference type="ChEBI" id="CHEBI:18420"/>
    </ligand>
</feature>
<comment type="cofactor">
    <cofactor evidence="8">
        <name>Mg(2+)</name>
        <dbReference type="ChEBI" id="CHEBI:18420"/>
    </cofactor>
    <text evidence="8">Binds 1 Mg(2+) ion per subunit.</text>
</comment>
<evidence type="ECO:0000256" key="4">
    <source>
        <dbReference type="ARBA" id="ARBA00022741"/>
    </source>
</evidence>
<evidence type="ECO:0000256" key="3">
    <source>
        <dbReference type="ARBA" id="ARBA00022723"/>
    </source>
</evidence>
<evidence type="ECO:0000256" key="6">
    <source>
        <dbReference type="ARBA" id="ARBA00022842"/>
    </source>
</evidence>
<keyword evidence="5 8" id="KW-0658">Purine biosynthesis</keyword>
<reference evidence="11" key="2">
    <citation type="submission" date="2021-01" db="EMBL/GenBank/DDBJ databases">
        <authorList>
            <person name="Hahn C.R."/>
            <person name="Youssef N.H."/>
            <person name="Elshahed M."/>
        </authorList>
    </citation>
    <scope>NUCLEOTIDE SEQUENCE</scope>
    <source>
        <strain evidence="11">Zod_Metabat.24</strain>
    </source>
</reference>
<evidence type="ECO:0000256" key="5">
    <source>
        <dbReference type="ARBA" id="ARBA00022755"/>
    </source>
</evidence>
<feature type="binding site" evidence="8">
    <location>
        <begin position="12"/>
        <end position="18"/>
    </location>
    <ligand>
        <name>GTP</name>
        <dbReference type="ChEBI" id="CHEBI:37565"/>
    </ligand>
</feature>
<dbReference type="GO" id="GO:0000287">
    <property type="term" value="F:magnesium ion binding"/>
    <property type="evidence" value="ECO:0007669"/>
    <property type="project" value="UniProtKB-UniRule"/>
</dbReference>
<proteinExistence type="inferred from homology"/>
<feature type="active site" description="Proton donor" evidence="8">
    <location>
        <position position="41"/>
    </location>
</feature>
<evidence type="ECO:0000313" key="11">
    <source>
        <dbReference type="EMBL" id="MBN1572937.1"/>
    </source>
</evidence>
<keyword evidence="7 8" id="KW-0342">GTP-binding</keyword>
<dbReference type="GO" id="GO:0005737">
    <property type="term" value="C:cytoplasm"/>
    <property type="evidence" value="ECO:0007669"/>
    <property type="project" value="UniProtKB-SubCell"/>
</dbReference>
<organism evidence="11 12">
    <name type="scientific">Candidatus Zymogenus saltonus</name>
    <dbReference type="NCBI Taxonomy" id="2844893"/>
    <lineage>
        <taxon>Bacteria</taxon>
        <taxon>Deltaproteobacteria</taxon>
        <taxon>Candidatus Zymogenia</taxon>
        <taxon>Candidatus Zymogeniales</taxon>
        <taxon>Candidatus Zymogenaceae</taxon>
        <taxon>Candidatus Zymogenus</taxon>
    </lineage>
</organism>
<dbReference type="PANTHER" id="PTHR11846:SF0">
    <property type="entry name" value="ADENYLOSUCCINATE SYNTHETASE"/>
    <property type="match status" value="1"/>
</dbReference>
<sequence>MPNIVLVGTQWGDEGKGKMVDLLSEYADVIVRFQGGNNAGHTLVVKGEQIVLHLIPSGILHPGKMCIIGNGVVVDPGVLIEEIEEIKDKGYFKNDECLKISEEANVIMPYHKSLDVLRDKARKKGKIGTTGRGIGPAYEDKASRSGIRMGDFKDPKRLKERLKLVIEEKNFYIKNYFGSDPVDQEEAFQYLMASSEKISKYIANTSLVLDKKIKEGASIIFEGAQGTLLDVDHGTFPFVTSSHTVAGAAATGSGIGPMLIDGVYGITKAYTTRVGSGPFPTELEDEIGDFLQSKGAEFGATTGRRRRCGWYDAVAMAHSVRLNGLSGLIITKLDVLSGMETLKICVGYRMDGEVREDFPSDIPSLEKAEPVYIELPGWEENIEKIKNFDKLPKNARDYIGKIEEILGVPAAIISVGPDREDIITIRNPFLS</sequence>
<feature type="binding site" evidence="8">
    <location>
        <begin position="40"/>
        <end position="42"/>
    </location>
    <ligand>
        <name>GTP</name>
        <dbReference type="ChEBI" id="CHEBI:37565"/>
    </ligand>
</feature>
<dbReference type="InterPro" id="IPR001114">
    <property type="entry name" value="Adenylosuccinate_synthetase"/>
</dbReference>
<dbReference type="InterPro" id="IPR042110">
    <property type="entry name" value="Adenylosuccinate_synth_dom2"/>
</dbReference>
<dbReference type="InterPro" id="IPR033128">
    <property type="entry name" value="Adenylosuccin_syn_Lys_AS"/>
</dbReference>
<dbReference type="PANTHER" id="PTHR11846">
    <property type="entry name" value="ADENYLOSUCCINATE SYNTHETASE"/>
    <property type="match status" value="1"/>
</dbReference>
<comment type="pathway">
    <text evidence="8 10">Purine metabolism; AMP biosynthesis via de novo pathway; AMP from IMP: step 1/2.</text>
</comment>
<dbReference type="InterPro" id="IPR027417">
    <property type="entry name" value="P-loop_NTPase"/>
</dbReference>
<dbReference type="SUPFAM" id="SSF52540">
    <property type="entry name" value="P-loop containing nucleoside triphosphate hydrolases"/>
    <property type="match status" value="1"/>
</dbReference>
<comment type="subunit">
    <text evidence="1 8">Homodimer.</text>
</comment>
<comment type="catalytic activity">
    <reaction evidence="8 10">
        <text>IMP + L-aspartate + GTP = N(6)-(1,2-dicarboxyethyl)-AMP + GDP + phosphate + 2 H(+)</text>
        <dbReference type="Rhea" id="RHEA:15753"/>
        <dbReference type="ChEBI" id="CHEBI:15378"/>
        <dbReference type="ChEBI" id="CHEBI:29991"/>
        <dbReference type="ChEBI" id="CHEBI:37565"/>
        <dbReference type="ChEBI" id="CHEBI:43474"/>
        <dbReference type="ChEBI" id="CHEBI:57567"/>
        <dbReference type="ChEBI" id="CHEBI:58053"/>
        <dbReference type="ChEBI" id="CHEBI:58189"/>
        <dbReference type="EC" id="6.3.4.4"/>
    </reaction>
</comment>
<feature type="active site" evidence="9">
    <location>
        <position position="141"/>
    </location>
</feature>
<feature type="active site" description="Proton acceptor" evidence="8">
    <location>
        <position position="13"/>
    </location>
</feature>
<keyword evidence="6 8" id="KW-0460">Magnesium</keyword>
<dbReference type="GO" id="GO:0044208">
    <property type="term" value="P:'de novo' AMP biosynthetic process"/>
    <property type="evidence" value="ECO:0007669"/>
    <property type="project" value="UniProtKB-UniRule"/>
</dbReference>
<dbReference type="GO" id="GO:0046040">
    <property type="term" value="P:IMP metabolic process"/>
    <property type="evidence" value="ECO:0007669"/>
    <property type="project" value="TreeGrafter"/>
</dbReference>
<keyword evidence="8" id="KW-0963">Cytoplasm</keyword>
<dbReference type="FunFam" id="1.10.300.10:FF:000001">
    <property type="entry name" value="Adenylosuccinate synthetase"/>
    <property type="match status" value="1"/>
</dbReference>
<feature type="binding site" description="in other chain" evidence="8">
    <location>
        <position position="240"/>
    </location>
    <ligand>
        <name>IMP</name>
        <dbReference type="ChEBI" id="CHEBI:58053"/>
        <note>ligand shared between dimeric partners</note>
    </ligand>
</feature>
<dbReference type="CDD" id="cd03108">
    <property type="entry name" value="AdSS"/>
    <property type="match status" value="1"/>
</dbReference>
<dbReference type="InterPro" id="IPR042109">
    <property type="entry name" value="Adenylosuccinate_synth_dom1"/>
</dbReference>
<dbReference type="Gene3D" id="1.10.300.10">
    <property type="entry name" value="Adenylosuccinate Synthetase, subunit A, domain 2"/>
    <property type="match status" value="1"/>
</dbReference>
<dbReference type="GO" id="GO:0005525">
    <property type="term" value="F:GTP binding"/>
    <property type="evidence" value="ECO:0007669"/>
    <property type="project" value="UniProtKB-UniRule"/>
</dbReference>
<dbReference type="GO" id="GO:0004019">
    <property type="term" value="F:adenylosuccinate synthase activity"/>
    <property type="evidence" value="ECO:0007669"/>
    <property type="project" value="UniProtKB-UniRule"/>
</dbReference>
<gene>
    <name evidence="8" type="primary">purA</name>
    <name evidence="11" type="ORF">JW984_07060</name>
</gene>
<dbReference type="EC" id="6.3.4.4" evidence="8 10"/>
<comment type="caution">
    <text evidence="11">The sequence shown here is derived from an EMBL/GenBank/DDBJ whole genome shotgun (WGS) entry which is preliminary data.</text>
</comment>